<dbReference type="Gene3D" id="3.80.10.10">
    <property type="entry name" value="Ribonuclease Inhibitor"/>
    <property type="match status" value="1"/>
</dbReference>
<sequence length="445" mass="51025">MEYQNGRFRHNKCHILRLPIELQIQIFTECMFQPFAQLEDQHQAPQMFLSVCRNWRDLAYATPSLWSSFELCFGTWSLNFEDPEGDAFLLSRMKLWLRRSGNYALSVKISYETPVPFPRDRKMRNFELSMPSSMLAPLLEKTPKAYFPLLERLVLNPIQLSLPSSTPELLDIRPLASSCGQLTRLHINLEAGRALTLNDCAIILSHNPNLTSCSLYAQCILDGTHTFPAEKIELPVLTDFHLMVYSNYLIHDQSVEAALMDFLGTLELYALKSLNVEWFLNTNRRAWSSFHPAFVSFLESLKPTLETLRLAYIPMSEEQMIDCMRAVPYLTSVELLFTLAEEPEGPVVTDTLWKALTIPDTTEGESGHSGGCNVEPLLPLIESMNLQFHGSCCSERELVHFVDSRADAELDFHSLKLRTRIAILHMNNLERELSLWRQKGIEVYT</sequence>
<evidence type="ECO:0000313" key="1">
    <source>
        <dbReference type="EMBL" id="KAF9076611.1"/>
    </source>
</evidence>
<proteinExistence type="predicted"/>
<accession>A0A9P5Q1Y3</accession>
<evidence type="ECO:0000313" key="2">
    <source>
        <dbReference type="Proteomes" id="UP000772434"/>
    </source>
</evidence>
<protein>
    <recommendedName>
        <fullName evidence="3">F-box domain-containing protein</fullName>
    </recommendedName>
</protein>
<dbReference type="AlphaFoldDB" id="A0A9P5Q1Y3"/>
<dbReference type="EMBL" id="JADNRY010000006">
    <property type="protein sequence ID" value="KAF9076611.1"/>
    <property type="molecule type" value="Genomic_DNA"/>
</dbReference>
<dbReference type="Gene3D" id="1.20.1280.50">
    <property type="match status" value="1"/>
</dbReference>
<keyword evidence="2" id="KW-1185">Reference proteome</keyword>
<organism evidence="1 2">
    <name type="scientific">Rhodocollybia butyracea</name>
    <dbReference type="NCBI Taxonomy" id="206335"/>
    <lineage>
        <taxon>Eukaryota</taxon>
        <taxon>Fungi</taxon>
        <taxon>Dikarya</taxon>
        <taxon>Basidiomycota</taxon>
        <taxon>Agaricomycotina</taxon>
        <taxon>Agaricomycetes</taxon>
        <taxon>Agaricomycetidae</taxon>
        <taxon>Agaricales</taxon>
        <taxon>Marasmiineae</taxon>
        <taxon>Omphalotaceae</taxon>
        <taxon>Rhodocollybia</taxon>
    </lineage>
</organism>
<name>A0A9P5Q1Y3_9AGAR</name>
<evidence type="ECO:0008006" key="3">
    <source>
        <dbReference type="Google" id="ProtNLM"/>
    </source>
</evidence>
<dbReference type="OrthoDB" id="3251489at2759"/>
<reference evidence="1" key="1">
    <citation type="submission" date="2020-11" db="EMBL/GenBank/DDBJ databases">
        <authorList>
            <consortium name="DOE Joint Genome Institute"/>
            <person name="Ahrendt S."/>
            <person name="Riley R."/>
            <person name="Andreopoulos W."/>
            <person name="Labutti K."/>
            <person name="Pangilinan J."/>
            <person name="Ruiz-Duenas F.J."/>
            <person name="Barrasa J.M."/>
            <person name="Sanchez-Garcia M."/>
            <person name="Camarero S."/>
            <person name="Miyauchi S."/>
            <person name="Serrano A."/>
            <person name="Linde D."/>
            <person name="Babiker R."/>
            <person name="Drula E."/>
            <person name="Ayuso-Fernandez I."/>
            <person name="Pacheco R."/>
            <person name="Padilla G."/>
            <person name="Ferreira P."/>
            <person name="Barriuso J."/>
            <person name="Kellner H."/>
            <person name="Castanera R."/>
            <person name="Alfaro M."/>
            <person name="Ramirez L."/>
            <person name="Pisabarro A.G."/>
            <person name="Kuo A."/>
            <person name="Tritt A."/>
            <person name="Lipzen A."/>
            <person name="He G."/>
            <person name="Yan M."/>
            <person name="Ng V."/>
            <person name="Cullen D."/>
            <person name="Martin F."/>
            <person name="Rosso M.-N."/>
            <person name="Henrissat B."/>
            <person name="Hibbett D."/>
            <person name="Martinez A.T."/>
            <person name="Grigoriev I.V."/>
        </authorList>
    </citation>
    <scope>NUCLEOTIDE SEQUENCE</scope>
    <source>
        <strain evidence="1">AH 40177</strain>
    </source>
</reference>
<gene>
    <name evidence="1" type="ORF">BDP27DRAFT_806515</name>
</gene>
<comment type="caution">
    <text evidence="1">The sequence shown here is derived from an EMBL/GenBank/DDBJ whole genome shotgun (WGS) entry which is preliminary data.</text>
</comment>
<dbReference type="InterPro" id="IPR032675">
    <property type="entry name" value="LRR_dom_sf"/>
</dbReference>
<dbReference type="Proteomes" id="UP000772434">
    <property type="component" value="Unassembled WGS sequence"/>
</dbReference>